<dbReference type="GO" id="GO:0045815">
    <property type="term" value="P:transcription initiation-coupled chromatin remodeling"/>
    <property type="evidence" value="ECO:0007669"/>
    <property type="project" value="TreeGrafter"/>
</dbReference>
<evidence type="ECO:0000256" key="1">
    <source>
        <dbReference type="ARBA" id="ARBA00006914"/>
    </source>
</evidence>
<feature type="region of interest" description="Disordered" evidence="4">
    <location>
        <begin position="17"/>
        <end position="43"/>
    </location>
</feature>
<reference evidence="5 6" key="1">
    <citation type="submission" date="2020-08" db="EMBL/GenBank/DDBJ databases">
        <authorList>
            <person name="Newling K."/>
            <person name="Davey J."/>
            <person name="Forrester S."/>
        </authorList>
    </citation>
    <scope>NUCLEOTIDE SEQUENCE [LARGE SCALE GENOMIC DNA]</scope>
    <source>
        <strain evidence="6">Crithidia deanei Carvalho (ATCC PRA-265)</strain>
    </source>
</reference>
<feature type="compositionally biased region" description="Acidic residues" evidence="4">
    <location>
        <begin position="247"/>
        <end position="260"/>
    </location>
</feature>
<keyword evidence="6" id="KW-1185">Reference proteome</keyword>
<evidence type="ECO:0000313" key="6">
    <source>
        <dbReference type="Proteomes" id="UP000515908"/>
    </source>
</evidence>
<protein>
    <submittedName>
        <fullName evidence="5">Uncharacterized protein</fullName>
    </submittedName>
</protein>
<dbReference type="AlphaFoldDB" id="A0A7G2CSN0"/>
<dbReference type="Proteomes" id="UP000515908">
    <property type="component" value="Chromosome 28"/>
</dbReference>
<dbReference type="PANTHER" id="PTHR23069:SF0">
    <property type="entry name" value="TAT-BINDING HOMOLOG 7"/>
    <property type="match status" value="1"/>
</dbReference>
<dbReference type="GO" id="GO:0003682">
    <property type="term" value="F:chromatin binding"/>
    <property type="evidence" value="ECO:0007669"/>
    <property type="project" value="TreeGrafter"/>
</dbReference>
<dbReference type="InterPro" id="IPR045199">
    <property type="entry name" value="ATAD2-like"/>
</dbReference>
<proteinExistence type="inferred from homology"/>
<dbReference type="GO" id="GO:0042393">
    <property type="term" value="F:histone binding"/>
    <property type="evidence" value="ECO:0007669"/>
    <property type="project" value="TreeGrafter"/>
</dbReference>
<accession>A0A7G2CSN0</accession>
<dbReference type="EMBL" id="LR877172">
    <property type="protein sequence ID" value="CAD2222778.1"/>
    <property type="molecule type" value="Genomic_DNA"/>
</dbReference>
<dbReference type="PANTHER" id="PTHR23069">
    <property type="entry name" value="AAA DOMAIN-CONTAINING"/>
    <property type="match status" value="1"/>
</dbReference>
<comment type="similarity">
    <text evidence="1">Belongs to the AAA ATPase family.</text>
</comment>
<dbReference type="GO" id="GO:0016887">
    <property type="term" value="F:ATP hydrolysis activity"/>
    <property type="evidence" value="ECO:0007669"/>
    <property type="project" value="TreeGrafter"/>
</dbReference>
<keyword evidence="2" id="KW-0547">Nucleotide-binding</keyword>
<organism evidence="5 6">
    <name type="scientific">Angomonas deanei</name>
    <dbReference type="NCBI Taxonomy" id="59799"/>
    <lineage>
        <taxon>Eukaryota</taxon>
        <taxon>Discoba</taxon>
        <taxon>Euglenozoa</taxon>
        <taxon>Kinetoplastea</taxon>
        <taxon>Metakinetoplastina</taxon>
        <taxon>Trypanosomatida</taxon>
        <taxon>Trypanosomatidae</taxon>
        <taxon>Strigomonadinae</taxon>
        <taxon>Angomonas</taxon>
    </lineage>
</organism>
<dbReference type="GO" id="GO:0005524">
    <property type="term" value="F:ATP binding"/>
    <property type="evidence" value="ECO:0007669"/>
    <property type="project" value="UniProtKB-KW"/>
</dbReference>
<keyword evidence="3" id="KW-0067">ATP-binding</keyword>
<evidence type="ECO:0000256" key="4">
    <source>
        <dbReference type="SAM" id="MobiDB-lite"/>
    </source>
</evidence>
<dbReference type="VEuPathDB" id="TriTrypDB:ADEAN_001032800"/>
<dbReference type="GO" id="GO:0006337">
    <property type="term" value="P:nucleosome disassembly"/>
    <property type="evidence" value="ECO:0007669"/>
    <property type="project" value="TreeGrafter"/>
</dbReference>
<dbReference type="GO" id="GO:0006334">
    <property type="term" value="P:nucleosome assembly"/>
    <property type="evidence" value="ECO:0007669"/>
    <property type="project" value="TreeGrafter"/>
</dbReference>
<feature type="region of interest" description="Disordered" evidence="4">
    <location>
        <begin position="204"/>
        <end position="301"/>
    </location>
</feature>
<evidence type="ECO:0000256" key="3">
    <source>
        <dbReference type="ARBA" id="ARBA00022840"/>
    </source>
</evidence>
<gene>
    <name evidence="5" type="ORF">ADEAN_001032800</name>
</gene>
<name>A0A7G2CSN0_9TRYP</name>
<sequence>MIRLSLHDVTIHHKNHSEESALTIDPCPPPGADASSNPKTASKKRIAQDSELWKKIAYRRLQLRHVLLQWVTQYISGTKFKLFFYKNLEFSEEHPSYAAWRRHIRGQHYTCLMDILEKIELEKYVCLSQYYDDMDNMTRLVRSFFRTRSAGDMRIRARALELKENVILTLYKINRRIVRFCEEHKEMVVEAPTATEDKDIVLLPEEEDHSGKKVLKFPPSQTTKKRRRYYGERRRRRRPVKKVKEDETNEKEEEENDNNDDNNSSHSGEEDEEDNESNHETENANTNENNEDENNNNKKDDNAVITVQDVVALLMPFPIDVLEKTVYSHIVSAVDKEREARHHHSNNNNENEDSMTFLHRILKEFCDKK</sequence>
<feature type="compositionally biased region" description="Basic residues" evidence="4">
    <location>
        <begin position="223"/>
        <end position="241"/>
    </location>
</feature>
<dbReference type="GO" id="GO:0005634">
    <property type="term" value="C:nucleus"/>
    <property type="evidence" value="ECO:0007669"/>
    <property type="project" value="TreeGrafter"/>
</dbReference>
<evidence type="ECO:0000313" key="5">
    <source>
        <dbReference type="EMBL" id="CAD2222778.1"/>
    </source>
</evidence>
<evidence type="ECO:0000256" key="2">
    <source>
        <dbReference type="ARBA" id="ARBA00022741"/>
    </source>
</evidence>